<dbReference type="InterPro" id="IPR016181">
    <property type="entry name" value="Acyl_CoA_acyltransferase"/>
</dbReference>
<dbReference type="PANTHER" id="PTHR42866">
    <property type="entry name" value="3-DEOXY-MANNO-OCTULOSONATE CYTIDYLYLTRANSFERASE"/>
    <property type="match status" value="1"/>
</dbReference>
<dbReference type="Gene3D" id="3.90.550.10">
    <property type="entry name" value="Spore Coat Polysaccharide Biosynthesis Protein SpsA, Chain A"/>
    <property type="match status" value="1"/>
</dbReference>
<comment type="caution">
    <text evidence="2">The sequence shown here is derived from an EMBL/GenBank/DDBJ whole genome shotgun (WGS) entry which is preliminary data.</text>
</comment>
<evidence type="ECO:0000259" key="1">
    <source>
        <dbReference type="PROSITE" id="PS51186"/>
    </source>
</evidence>
<dbReference type="Pfam" id="PF02348">
    <property type="entry name" value="CTP_transf_3"/>
    <property type="match status" value="1"/>
</dbReference>
<organism evidence="2 3">
    <name type="scientific">Dongia sedimenti</name>
    <dbReference type="NCBI Taxonomy" id="3064282"/>
    <lineage>
        <taxon>Bacteria</taxon>
        <taxon>Pseudomonadati</taxon>
        <taxon>Pseudomonadota</taxon>
        <taxon>Alphaproteobacteria</taxon>
        <taxon>Rhodospirillales</taxon>
        <taxon>Dongiaceae</taxon>
        <taxon>Dongia</taxon>
    </lineage>
</organism>
<feature type="domain" description="N-acetyltransferase" evidence="1">
    <location>
        <begin position="607"/>
        <end position="752"/>
    </location>
</feature>
<accession>A0ABU0YEW5</accession>
<evidence type="ECO:0000313" key="2">
    <source>
        <dbReference type="EMBL" id="MDQ7246247.1"/>
    </source>
</evidence>
<dbReference type="GO" id="GO:0016787">
    <property type="term" value="F:hydrolase activity"/>
    <property type="evidence" value="ECO:0007669"/>
    <property type="project" value="UniProtKB-KW"/>
</dbReference>
<keyword evidence="2" id="KW-0378">Hydrolase</keyword>
<dbReference type="CDD" id="cd02518">
    <property type="entry name" value="GT2_SpsF"/>
    <property type="match status" value="1"/>
</dbReference>
<dbReference type="RefSeq" id="WP_379953625.1">
    <property type="nucleotide sequence ID" value="NZ_JAUYVI010000001.1"/>
</dbReference>
<dbReference type="PROSITE" id="PS51186">
    <property type="entry name" value="GNAT"/>
    <property type="match status" value="1"/>
</dbReference>
<dbReference type="InterPro" id="IPR000182">
    <property type="entry name" value="GNAT_dom"/>
</dbReference>
<protein>
    <submittedName>
        <fullName evidence="2">UDP-2,4-diacetamido-2,4, 6-trideoxy-beta-L-altropyranose hydrolase</fullName>
        <ecNumber evidence="2">3.6.1.57</ecNumber>
    </submittedName>
</protein>
<sequence length="752" mass="80056">MTKTVAIIQARFGSTRLPGKVLKPLGSISGGQGIVLDHAIRRCRAIPSVDAVVIATTDREEDGAIVAAAERAGAQVHRGSAEDVLSRYAGAARRADADVVLRVTSDCPLIDPGICDRVIRLRAEAGVDYAANNMPRLYPHGLDCEVFTREGLERADKVATAPYDREHVTPWLRRAADVTRASLIGPGWPAVQQRWTLDFPEDYDFFAALFPLLPQGRIAGMDEVLGVLAEHPEIVAINAHRRIGGPTAKPSSAPAAVFRFEADQKTGFGHAMRSNAFATLLDQLGWRVFWAISESSIAFLRESAPPGAVIDVTEPAAEAQAAKILRACGGSCDLLVVDHYCATLDLETAMSARGATVAVFDDLIEAQSDADVILNPAPNIASEAYGAIARPETRFLLGPDNAVLRAQFPAMRTSVAARIAERRRIGRVLIAFGGTDPVNGTGIALGALEATDIQEIDVILGAKAVYLDAVREQAARMGGRVNLMLDVAEVAAAMARADLVIGAPGTGTWERACLGLPSLLVVIAANQKINAETVVARGAALVCGSLGTDPEDKVAASLRASLERLRNDPALYHHMHEAALALSDGRGSLRLAAAVVPAMRLKDGTPLVLRLAEMDDARLLYDWQQAPETRRYALNQNPFSFDDHCRWLTAKLANGRDLLLIGEAGGKPAGFIRLDWFGADKDRTQYLVSIAAAPGQHGRGVGTALLNAARALAPGAHFYAQVLAQNAASLALFRGCGYALGPDGYYHSGGEV</sequence>
<dbReference type="SUPFAM" id="SSF53756">
    <property type="entry name" value="UDP-Glycosyltransferase/glycogen phosphorylase"/>
    <property type="match status" value="1"/>
</dbReference>
<evidence type="ECO:0000313" key="3">
    <source>
        <dbReference type="Proteomes" id="UP001230156"/>
    </source>
</evidence>
<dbReference type="Gene3D" id="3.40.50.2000">
    <property type="entry name" value="Glycogen Phosphorylase B"/>
    <property type="match status" value="1"/>
</dbReference>
<reference evidence="3" key="1">
    <citation type="submission" date="2023-08" db="EMBL/GenBank/DDBJ databases">
        <title>Rhodospirillaceae gen. nov., a novel taxon isolated from the Yangtze River Yuezi River estuary sludge.</title>
        <authorList>
            <person name="Ruan L."/>
        </authorList>
    </citation>
    <scope>NUCLEOTIDE SEQUENCE [LARGE SCALE GENOMIC DNA]</scope>
    <source>
        <strain evidence="3">R-7</strain>
    </source>
</reference>
<dbReference type="SUPFAM" id="SSF55729">
    <property type="entry name" value="Acyl-CoA N-acyltransferases (Nat)"/>
    <property type="match status" value="1"/>
</dbReference>
<dbReference type="Gene3D" id="3.40.630.30">
    <property type="match status" value="1"/>
</dbReference>
<name>A0ABU0YEW5_9PROT</name>
<dbReference type="InterPro" id="IPR003329">
    <property type="entry name" value="Cytidylyl_trans"/>
</dbReference>
<dbReference type="NCBIfam" id="TIGR03590">
    <property type="entry name" value="PseG"/>
    <property type="match status" value="1"/>
</dbReference>
<dbReference type="EMBL" id="JAUYVI010000001">
    <property type="protein sequence ID" value="MDQ7246247.1"/>
    <property type="molecule type" value="Genomic_DNA"/>
</dbReference>
<dbReference type="InterPro" id="IPR020023">
    <property type="entry name" value="PseG"/>
</dbReference>
<dbReference type="PANTHER" id="PTHR42866:SF1">
    <property type="entry name" value="SPORE COAT POLYSACCHARIDE BIOSYNTHESIS PROTEIN SPSF"/>
    <property type="match status" value="1"/>
</dbReference>
<dbReference type="Proteomes" id="UP001230156">
    <property type="component" value="Unassembled WGS sequence"/>
</dbReference>
<gene>
    <name evidence="2" type="primary">pseG</name>
    <name evidence="2" type="ORF">Q8A70_01155</name>
</gene>
<proteinExistence type="predicted"/>
<dbReference type="SUPFAM" id="SSF53448">
    <property type="entry name" value="Nucleotide-diphospho-sugar transferases"/>
    <property type="match status" value="1"/>
</dbReference>
<dbReference type="Pfam" id="PF00583">
    <property type="entry name" value="Acetyltransf_1"/>
    <property type="match status" value="1"/>
</dbReference>
<dbReference type="Gene3D" id="3.40.50.11190">
    <property type="match status" value="1"/>
</dbReference>
<dbReference type="EC" id="3.6.1.57" evidence="2"/>
<keyword evidence="3" id="KW-1185">Reference proteome</keyword>
<dbReference type="InterPro" id="IPR029044">
    <property type="entry name" value="Nucleotide-diphossugar_trans"/>
</dbReference>